<dbReference type="EMBL" id="VSRR010015612">
    <property type="protein sequence ID" value="MPC58370.1"/>
    <property type="molecule type" value="Genomic_DNA"/>
</dbReference>
<accession>A0A5B7GDI1</accession>
<evidence type="ECO:0000313" key="3">
    <source>
        <dbReference type="Proteomes" id="UP000324222"/>
    </source>
</evidence>
<organism evidence="2 3">
    <name type="scientific">Portunus trituberculatus</name>
    <name type="common">Swimming crab</name>
    <name type="synonym">Neptunus trituberculatus</name>
    <dbReference type="NCBI Taxonomy" id="210409"/>
    <lineage>
        <taxon>Eukaryota</taxon>
        <taxon>Metazoa</taxon>
        <taxon>Ecdysozoa</taxon>
        <taxon>Arthropoda</taxon>
        <taxon>Crustacea</taxon>
        <taxon>Multicrustacea</taxon>
        <taxon>Malacostraca</taxon>
        <taxon>Eumalacostraca</taxon>
        <taxon>Eucarida</taxon>
        <taxon>Decapoda</taxon>
        <taxon>Pleocyemata</taxon>
        <taxon>Brachyura</taxon>
        <taxon>Eubrachyura</taxon>
        <taxon>Portunoidea</taxon>
        <taxon>Portunidae</taxon>
        <taxon>Portuninae</taxon>
        <taxon>Portunus</taxon>
    </lineage>
</organism>
<dbReference type="AlphaFoldDB" id="A0A5B7GDI1"/>
<evidence type="ECO:0000256" key="1">
    <source>
        <dbReference type="SAM" id="MobiDB-lite"/>
    </source>
</evidence>
<protein>
    <submittedName>
        <fullName evidence="2">Uncharacterized protein</fullName>
    </submittedName>
</protein>
<proteinExistence type="predicted"/>
<evidence type="ECO:0000313" key="2">
    <source>
        <dbReference type="EMBL" id="MPC58370.1"/>
    </source>
</evidence>
<name>A0A5B7GDI1_PORTR</name>
<keyword evidence="3" id="KW-1185">Reference proteome</keyword>
<reference evidence="2 3" key="1">
    <citation type="submission" date="2019-05" db="EMBL/GenBank/DDBJ databases">
        <title>Another draft genome of Portunus trituberculatus and its Hox gene families provides insights of decapod evolution.</title>
        <authorList>
            <person name="Jeong J.-H."/>
            <person name="Song I."/>
            <person name="Kim S."/>
            <person name="Choi T."/>
            <person name="Kim D."/>
            <person name="Ryu S."/>
            <person name="Kim W."/>
        </authorList>
    </citation>
    <scope>NUCLEOTIDE SEQUENCE [LARGE SCALE GENOMIC DNA]</scope>
    <source>
        <tissue evidence="2">Muscle</tissue>
    </source>
</reference>
<sequence>MRGRNNPTELQGRPHTSPDKGLLFLYFLPVVRQKAGGKMVLHCSPPQSAPRPSPAIERQNDFIAYFFFFQIFTTFNVERNYSSVASQGGWREQGKALNQTGSSCYT</sequence>
<gene>
    <name evidence="2" type="ORF">E2C01_052372</name>
</gene>
<comment type="caution">
    <text evidence="2">The sequence shown here is derived from an EMBL/GenBank/DDBJ whole genome shotgun (WGS) entry which is preliminary data.</text>
</comment>
<dbReference type="Proteomes" id="UP000324222">
    <property type="component" value="Unassembled WGS sequence"/>
</dbReference>
<feature type="region of interest" description="Disordered" evidence="1">
    <location>
        <begin position="1"/>
        <end position="20"/>
    </location>
</feature>